<dbReference type="Proteomes" id="UP000815325">
    <property type="component" value="Unassembled WGS sequence"/>
</dbReference>
<dbReference type="EMBL" id="MU069946">
    <property type="protein sequence ID" value="KAF5831464.1"/>
    <property type="molecule type" value="Genomic_DNA"/>
</dbReference>
<dbReference type="InterPro" id="IPR035309">
    <property type="entry name" value="PSME4"/>
</dbReference>
<proteinExistence type="predicted"/>
<keyword evidence="2" id="KW-1185">Reference proteome</keyword>
<evidence type="ECO:0000313" key="2">
    <source>
        <dbReference type="Proteomes" id="UP000815325"/>
    </source>
</evidence>
<reference evidence="1" key="1">
    <citation type="submission" date="2017-08" db="EMBL/GenBank/DDBJ databases">
        <authorList>
            <person name="Polle J.E."/>
            <person name="Barry K."/>
            <person name="Cushman J."/>
            <person name="Schmutz J."/>
            <person name="Tran D."/>
            <person name="Hathwaick L.T."/>
            <person name="Yim W.C."/>
            <person name="Jenkins J."/>
            <person name="Mckie-Krisberg Z.M."/>
            <person name="Prochnik S."/>
            <person name="Lindquist E."/>
            <person name="Dockter R.B."/>
            <person name="Adam C."/>
            <person name="Molina H."/>
            <person name="Bunkerborg J."/>
            <person name="Jin E."/>
            <person name="Buchheim M."/>
            <person name="Magnuson J."/>
        </authorList>
    </citation>
    <scope>NUCLEOTIDE SEQUENCE</scope>
    <source>
        <strain evidence="1">CCAP 19/18</strain>
    </source>
</reference>
<organism evidence="1 2">
    <name type="scientific">Dunaliella salina</name>
    <name type="common">Green alga</name>
    <name type="synonym">Protococcus salinus</name>
    <dbReference type="NCBI Taxonomy" id="3046"/>
    <lineage>
        <taxon>Eukaryota</taxon>
        <taxon>Viridiplantae</taxon>
        <taxon>Chlorophyta</taxon>
        <taxon>core chlorophytes</taxon>
        <taxon>Chlorophyceae</taxon>
        <taxon>CS clade</taxon>
        <taxon>Chlamydomonadales</taxon>
        <taxon>Dunaliellaceae</taxon>
        <taxon>Dunaliella</taxon>
    </lineage>
</organism>
<protein>
    <submittedName>
        <fullName evidence="1">Uncharacterized protein</fullName>
    </submittedName>
</protein>
<name>A0ABQ7GA29_DUNSA</name>
<sequence>MVQYYQQPWLPPLCVSTDEEANRFQACVRALHDHVAALKATPRTKQEPNAWQGVLQWVPILNNLLDVQEDAYRLEDVLTCIHVLIDIVLNTSDDIEVQARAAQALASVLDAHKLRLSRRFRDEDGMLPAEEPKDSDVLRLRLEWRPWLDLLLSLMDDPPPSVEGFVLSAVRQQSLLRVVALACRYFAPDAAFEIWRLLGPSVESVGYDQAIAYDALGWVSLFTPTFCISSCEPGALNQLVGAWMEGWKRMPNSPPWNALWLSLLSRAAKHDYKGAIDWGPHLDILFTNFIGAFDVPVGAATSFQATVRSAPAKALMHHNQNVGPEKQSKVT</sequence>
<dbReference type="PANTHER" id="PTHR32170">
    <property type="entry name" value="PROTEASOME ACTIVATOR COMPLEX SUBUNIT 4"/>
    <property type="match status" value="1"/>
</dbReference>
<evidence type="ECO:0000313" key="1">
    <source>
        <dbReference type="EMBL" id="KAF5831464.1"/>
    </source>
</evidence>
<gene>
    <name evidence="1" type="ORF">DUNSADRAFT_13104</name>
</gene>
<dbReference type="PANTHER" id="PTHR32170:SF3">
    <property type="entry name" value="PROTEASOME ACTIVATOR COMPLEX SUBUNIT 4"/>
    <property type="match status" value="1"/>
</dbReference>
<accession>A0ABQ7GA29</accession>
<comment type="caution">
    <text evidence="1">The sequence shown here is derived from an EMBL/GenBank/DDBJ whole genome shotgun (WGS) entry which is preliminary data.</text>
</comment>